<dbReference type="EMBL" id="LN890574">
    <property type="protein sequence ID" value="CUS24379.1"/>
    <property type="molecule type" value="Genomic_DNA"/>
</dbReference>
<dbReference type="PANTHER" id="PTHR17204:SF23">
    <property type="entry name" value="U1 SMALL NUCLEAR RIBONUCLEOPROTEIN COMPONENT PRP42"/>
    <property type="match status" value="1"/>
</dbReference>
<evidence type="ECO:0000313" key="7">
    <source>
        <dbReference type="Proteomes" id="UP000236544"/>
    </source>
</evidence>
<dbReference type="GO" id="GO:0030627">
    <property type="term" value="F:pre-mRNA 5'-splice site binding"/>
    <property type="evidence" value="ECO:0007669"/>
    <property type="project" value="TreeGrafter"/>
</dbReference>
<dbReference type="PANTHER" id="PTHR17204">
    <property type="entry name" value="PRE-MRNA PROCESSING PROTEIN PRP39-RELATED"/>
    <property type="match status" value="1"/>
</dbReference>
<reference evidence="7" key="1">
    <citation type="submission" date="2015-10" db="EMBL/GenBank/DDBJ databases">
        <authorList>
            <person name="Devillers H."/>
        </authorList>
    </citation>
    <scope>NUCLEOTIDE SEQUENCE [LARGE SCALE GENOMIC DNA]</scope>
</reference>
<keyword evidence="7" id="KW-1185">Reference proteome</keyword>
<sequence>MDEPLDEILDETYGKLSLKVSQSPLAVGHWEELINYLLEKAGPLNKALNGQLVQLIRQTYKSMLTYLPFLENYSVDYALFEYKLGNIKEMHEAFTAALQKHNNYSLLLWVEYLKACNEVVIDNKKLFRKYELAESFIGLHFYSGEFWEMYLEQLRMRCSTPNRYILILRKVLELPIYSYSKFYALWLLAIDDIKDVKQLITMVPEHDLKKKAKIDVRSSGRKGPQLQETKKLLKRYTKEMYMVIQHRVLEIYNLFEINLKTQYYTSAESFISYSEISTWWRYLDYSINNGISQLTQTNFQRALIPLAHYEIVWLKYASWLVQYEEDFVSAKTVLLQGLRTSHKKAKILERLSTIMLKIGHHSELMELYNQIQMVYGKKIEETDDFELFFDYFLFTSFLEKSINENFKAGCVLSHVDPLKLALKRLSYGENKRGQAELLHAVCQMYSRFSRETLEDKIFRPIISQDWSFYLNNGKFWFEYCHNVWFDPGSSYLEKRRYIVNNIMPLAFKRGLKATEGVLEFCEVYLPEDLELCYKTQK</sequence>
<dbReference type="GO" id="GO:0000395">
    <property type="term" value="P:mRNA 5'-splice site recognition"/>
    <property type="evidence" value="ECO:0007669"/>
    <property type="project" value="TreeGrafter"/>
</dbReference>
<accession>A0A0P1KWT3</accession>
<dbReference type="InterPro" id="IPR059164">
    <property type="entry name" value="HAT_PRP39_C"/>
</dbReference>
<dbReference type="OrthoDB" id="10265668at2759"/>
<evidence type="ECO:0000256" key="1">
    <source>
        <dbReference type="ARBA" id="ARBA00004123"/>
    </source>
</evidence>
<name>A0A0P1KWT3_9SACH</name>
<comment type="subcellular location">
    <subcellularLocation>
        <location evidence="1">Nucleus</location>
    </subcellularLocation>
</comment>
<keyword evidence="5" id="KW-0539">Nucleus</keyword>
<keyword evidence="2" id="KW-0507">mRNA processing</keyword>
<dbReference type="InterPro" id="IPR011990">
    <property type="entry name" value="TPR-like_helical_dom_sf"/>
</dbReference>
<dbReference type="Pfam" id="PF23240">
    <property type="entry name" value="HAT_PRP39_N"/>
    <property type="match status" value="1"/>
</dbReference>
<proteinExistence type="predicted"/>
<keyword evidence="3" id="KW-0677">Repeat</keyword>
<dbReference type="SUPFAM" id="SSF48452">
    <property type="entry name" value="TPR-like"/>
    <property type="match status" value="1"/>
</dbReference>
<dbReference type="GO" id="GO:0000243">
    <property type="term" value="C:commitment complex"/>
    <property type="evidence" value="ECO:0007669"/>
    <property type="project" value="TreeGrafter"/>
</dbReference>
<dbReference type="Pfam" id="PF23241">
    <property type="entry name" value="HAT_PRP39_C"/>
    <property type="match status" value="1"/>
</dbReference>
<evidence type="ECO:0000256" key="2">
    <source>
        <dbReference type="ARBA" id="ARBA00022664"/>
    </source>
</evidence>
<dbReference type="GO" id="GO:0005685">
    <property type="term" value="C:U1 snRNP"/>
    <property type="evidence" value="ECO:0007669"/>
    <property type="project" value="TreeGrafter"/>
</dbReference>
<gene>
    <name evidence="6" type="ORF">LAQU0_S16e00364g</name>
</gene>
<organism evidence="6 7">
    <name type="scientific">Lachancea quebecensis</name>
    <dbReference type="NCBI Taxonomy" id="1654605"/>
    <lineage>
        <taxon>Eukaryota</taxon>
        <taxon>Fungi</taxon>
        <taxon>Dikarya</taxon>
        <taxon>Ascomycota</taxon>
        <taxon>Saccharomycotina</taxon>
        <taxon>Saccharomycetes</taxon>
        <taxon>Saccharomycetales</taxon>
        <taxon>Saccharomycetaceae</taxon>
        <taxon>Lachancea</taxon>
    </lineage>
</organism>
<dbReference type="Gene3D" id="1.25.40.10">
    <property type="entry name" value="Tetratricopeptide repeat domain"/>
    <property type="match status" value="2"/>
</dbReference>
<dbReference type="Proteomes" id="UP000236544">
    <property type="component" value="Unassembled WGS sequence"/>
</dbReference>
<dbReference type="AlphaFoldDB" id="A0A0P1KWT3"/>
<evidence type="ECO:0000313" key="6">
    <source>
        <dbReference type="EMBL" id="CUS24379.1"/>
    </source>
</evidence>
<evidence type="ECO:0000256" key="4">
    <source>
        <dbReference type="ARBA" id="ARBA00023187"/>
    </source>
</evidence>
<protein>
    <submittedName>
        <fullName evidence="6">LAQU0S16e00364g1_1</fullName>
    </submittedName>
</protein>
<dbReference type="GO" id="GO:0071004">
    <property type="term" value="C:U2-type prespliceosome"/>
    <property type="evidence" value="ECO:0007669"/>
    <property type="project" value="TreeGrafter"/>
</dbReference>
<evidence type="ECO:0000256" key="5">
    <source>
        <dbReference type="ARBA" id="ARBA00023242"/>
    </source>
</evidence>
<evidence type="ECO:0000256" key="3">
    <source>
        <dbReference type="ARBA" id="ARBA00022737"/>
    </source>
</evidence>
<keyword evidence="4" id="KW-0508">mRNA splicing</keyword>